<proteinExistence type="predicted"/>
<keyword evidence="3" id="KW-1185">Reference proteome</keyword>
<keyword evidence="1" id="KW-1133">Transmembrane helix</keyword>
<gene>
    <name evidence="2" type="ORF">RFI_01559</name>
</gene>
<reference evidence="2 3" key="1">
    <citation type="journal article" date="2013" name="Curr. Biol.">
        <title>The Genome of the Foraminiferan Reticulomyxa filosa.</title>
        <authorList>
            <person name="Glockner G."/>
            <person name="Hulsmann N."/>
            <person name="Schleicher M."/>
            <person name="Noegel A.A."/>
            <person name="Eichinger L."/>
            <person name="Gallinger C."/>
            <person name="Pawlowski J."/>
            <person name="Sierra R."/>
            <person name="Euteneuer U."/>
            <person name="Pillet L."/>
            <person name="Moustafa A."/>
            <person name="Platzer M."/>
            <person name="Groth M."/>
            <person name="Szafranski K."/>
            <person name="Schliwa M."/>
        </authorList>
    </citation>
    <scope>NUCLEOTIDE SEQUENCE [LARGE SCALE GENOMIC DNA]</scope>
</reference>
<evidence type="ECO:0000313" key="3">
    <source>
        <dbReference type="Proteomes" id="UP000023152"/>
    </source>
</evidence>
<protein>
    <submittedName>
        <fullName evidence="2">Uncharacterized protein</fullName>
    </submittedName>
</protein>
<evidence type="ECO:0000256" key="1">
    <source>
        <dbReference type="SAM" id="Phobius"/>
    </source>
</evidence>
<comment type="caution">
    <text evidence="2">The sequence shown here is derived from an EMBL/GenBank/DDBJ whole genome shotgun (WGS) entry which is preliminary data.</text>
</comment>
<keyword evidence="1" id="KW-0472">Membrane</keyword>
<sequence>NNNTLLRIVDFLGGVSVSLPKHCEVQTGTHCWRIRLQNNDALIGWTIIGVACSKKRFLNGTRDKRLCMYLYFVFCILYFVIYFVILCFINGEWNDSNFIASTSKKWEWGKETDVTIDMYLDTKQNQLKWKHVIDSGKGYEYNLKDCTTFLQYPQLSLVPHIWLHSTINTCVQIMKIDPNWFGLQYLRTNRIFLPIS</sequence>
<accession>X6PBS1</accession>
<organism evidence="2 3">
    <name type="scientific">Reticulomyxa filosa</name>
    <dbReference type="NCBI Taxonomy" id="46433"/>
    <lineage>
        <taxon>Eukaryota</taxon>
        <taxon>Sar</taxon>
        <taxon>Rhizaria</taxon>
        <taxon>Retaria</taxon>
        <taxon>Foraminifera</taxon>
        <taxon>Monothalamids</taxon>
        <taxon>Reticulomyxidae</taxon>
        <taxon>Reticulomyxa</taxon>
    </lineage>
</organism>
<evidence type="ECO:0000313" key="2">
    <source>
        <dbReference type="EMBL" id="ETO35504.1"/>
    </source>
</evidence>
<dbReference type="EMBL" id="ASPP01001548">
    <property type="protein sequence ID" value="ETO35504.1"/>
    <property type="molecule type" value="Genomic_DNA"/>
</dbReference>
<feature type="transmembrane region" description="Helical" evidence="1">
    <location>
        <begin position="66"/>
        <end position="91"/>
    </location>
</feature>
<dbReference type="Proteomes" id="UP000023152">
    <property type="component" value="Unassembled WGS sequence"/>
</dbReference>
<name>X6PBS1_RETFI</name>
<keyword evidence="1" id="KW-0812">Transmembrane</keyword>
<dbReference type="AlphaFoldDB" id="X6PBS1"/>
<feature type="non-terminal residue" evidence="2">
    <location>
        <position position="1"/>
    </location>
</feature>